<feature type="region of interest" description="Disordered" evidence="1">
    <location>
        <begin position="166"/>
        <end position="189"/>
    </location>
</feature>
<accession>A0A2I0IDB6</accession>
<evidence type="ECO:0000313" key="3">
    <source>
        <dbReference type="Proteomes" id="UP000233551"/>
    </source>
</evidence>
<dbReference type="AlphaFoldDB" id="A0A2I0IDB6"/>
<evidence type="ECO:0000313" key="2">
    <source>
        <dbReference type="EMBL" id="PKI41998.1"/>
    </source>
</evidence>
<dbReference type="Proteomes" id="UP000233551">
    <property type="component" value="Unassembled WGS sequence"/>
</dbReference>
<protein>
    <submittedName>
        <fullName evidence="2">Uncharacterized protein</fullName>
    </submittedName>
</protein>
<dbReference type="EMBL" id="PGOL01003245">
    <property type="protein sequence ID" value="PKI41998.1"/>
    <property type="molecule type" value="Genomic_DNA"/>
</dbReference>
<proteinExistence type="predicted"/>
<keyword evidence="3" id="KW-1185">Reference proteome</keyword>
<organism evidence="2 3">
    <name type="scientific">Punica granatum</name>
    <name type="common">Pomegranate</name>
    <dbReference type="NCBI Taxonomy" id="22663"/>
    <lineage>
        <taxon>Eukaryota</taxon>
        <taxon>Viridiplantae</taxon>
        <taxon>Streptophyta</taxon>
        <taxon>Embryophyta</taxon>
        <taxon>Tracheophyta</taxon>
        <taxon>Spermatophyta</taxon>
        <taxon>Magnoliopsida</taxon>
        <taxon>eudicotyledons</taxon>
        <taxon>Gunneridae</taxon>
        <taxon>Pentapetalae</taxon>
        <taxon>rosids</taxon>
        <taxon>malvids</taxon>
        <taxon>Myrtales</taxon>
        <taxon>Lythraceae</taxon>
        <taxon>Punica</taxon>
    </lineage>
</organism>
<reference evidence="2 3" key="1">
    <citation type="submission" date="2017-11" db="EMBL/GenBank/DDBJ databases">
        <title>De-novo sequencing of pomegranate (Punica granatum L.) genome.</title>
        <authorList>
            <person name="Akparov Z."/>
            <person name="Amiraslanov A."/>
            <person name="Hajiyeva S."/>
            <person name="Abbasov M."/>
            <person name="Kaur K."/>
            <person name="Hamwieh A."/>
            <person name="Solovyev V."/>
            <person name="Salamov A."/>
            <person name="Braich B."/>
            <person name="Kosarev P."/>
            <person name="Mahmoud A."/>
            <person name="Hajiyev E."/>
            <person name="Babayeva S."/>
            <person name="Izzatullayeva V."/>
            <person name="Mammadov A."/>
            <person name="Mammadov A."/>
            <person name="Sharifova S."/>
            <person name="Ojaghi J."/>
            <person name="Eynullazada K."/>
            <person name="Bayramov B."/>
            <person name="Abdulazimova A."/>
            <person name="Shahmuradov I."/>
        </authorList>
    </citation>
    <scope>NUCLEOTIDE SEQUENCE [LARGE SCALE GENOMIC DNA]</scope>
    <source>
        <strain evidence="3">cv. AG2017</strain>
        <tissue evidence="2">Leaf</tissue>
    </source>
</reference>
<sequence>MEPGYACLPAFSESTLIQSLAAIQPLQCGDDQAPGNERPSCVASRGSRAGRNGLFPWVNFIFLTILPPHNRMAHHLLCRLSQGRAYHTRKMMRRFTPPRELFSGPYSHTLIREGLDEEIPPTKSKIEMIKRATHRQHNHQLTSSAASKGPACVLLDRAAWECPPSQGCVTDTREKESPLPVYDPKVEGQ</sequence>
<gene>
    <name evidence="2" type="ORF">CRG98_037616</name>
</gene>
<evidence type="ECO:0000256" key="1">
    <source>
        <dbReference type="SAM" id="MobiDB-lite"/>
    </source>
</evidence>
<name>A0A2I0IDB6_PUNGR</name>
<comment type="caution">
    <text evidence="2">The sequence shown here is derived from an EMBL/GenBank/DDBJ whole genome shotgun (WGS) entry which is preliminary data.</text>
</comment>